<dbReference type="EMBL" id="CADCVA010000429">
    <property type="protein sequence ID" value="CAA9448172.1"/>
    <property type="molecule type" value="Genomic_DNA"/>
</dbReference>
<feature type="region of interest" description="Disordered" evidence="1">
    <location>
        <begin position="125"/>
        <end position="149"/>
    </location>
</feature>
<accession>A0A6J4QW59</accession>
<proteinExistence type="predicted"/>
<evidence type="ECO:0000313" key="2">
    <source>
        <dbReference type="EMBL" id="CAA9448172.1"/>
    </source>
</evidence>
<name>A0A6J4QW59_9ACTN</name>
<evidence type="ECO:0000256" key="1">
    <source>
        <dbReference type="SAM" id="MobiDB-lite"/>
    </source>
</evidence>
<dbReference type="AlphaFoldDB" id="A0A6J4QW59"/>
<feature type="region of interest" description="Disordered" evidence="1">
    <location>
        <begin position="80"/>
        <end position="106"/>
    </location>
</feature>
<feature type="compositionally biased region" description="Polar residues" evidence="1">
    <location>
        <begin position="131"/>
        <end position="140"/>
    </location>
</feature>
<sequence>MTMRAIFSKVMWVGRATTFCVGLSMILAVVFGVGATALAAVPGDPLKLGRINAIDRLTSLAGSVGGPLLRVDNDGGGPALALESNAGNPPLRVNPEAGKATNLDADELDGKDSVDFYSRGEKVADAERADSATSAGNANTLDGKDSTAFQSSNPCPAGTLFHEGVCIETTKRSPRAFPNAEGTCLQAGRRLPAVAELQTFRLRAGHDFDSAEYTSQVWFDTANTVQYQKVMQVDQTGQQSVASGNIPFRCVSSPNVARSENNPLEATAQSNLRNAAAAATTCSVENNGSYANCGTIAQLEANGFQLDSNVTLVIVTATDTRWVARAQHNSGGSAFEFDTETGQIVPVTRL</sequence>
<gene>
    <name evidence="2" type="ORF">AVDCRST_MAG82-3538</name>
</gene>
<protein>
    <submittedName>
        <fullName evidence="2">Uncharacterized protein</fullName>
    </submittedName>
</protein>
<reference evidence="2" key="1">
    <citation type="submission" date="2020-02" db="EMBL/GenBank/DDBJ databases">
        <authorList>
            <person name="Meier V. D."/>
        </authorList>
    </citation>
    <scope>NUCLEOTIDE SEQUENCE</scope>
    <source>
        <strain evidence="2">AVDCRST_MAG82</strain>
    </source>
</reference>
<organism evidence="2">
    <name type="scientific">uncultured Rubrobacteraceae bacterium</name>
    <dbReference type="NCBI Taxonomy" id="349277"/>
    <lineage>
        <taxon>Bacteria</taxon>
        <taxon>Bacillati</taxon>
        <taxon>Actinomycetota</taxon>
        <taxon>Rubrobacteria</taxon>
        <taxon>Rubrobacterales</taxon>
        <taxon>Rubrobacteraceae</taxon>
        <taxon>environmental samples</taxon>
    </lineage>
</organism>